<evidence type="ECO:0000259" key="2">
    <source>
        <dbReference type="Pfam" id="PF00389"/>
    </source>
</evidence>
<evidence type="ECO:0008006" key="5">
    <source>
        <dbReference type="Google" id="ProtNLM"/>
    </source>
</evidence>
<evidence type="ECO:0000259" key="3">
    <source>
        <dbReference type="Pfam" id="PF02826"/>
    </source>
</evidence>
<sequence length="316" mass="35868">MYNILLTCPPMIKQISRYEDLLDKYNFKITIPDFQQVMTEEDLCKIIGQYDGWIIGDDPATKKVFNTGIKGNLKACVKWGVGTDNVDFDACKELNIPICNTPQMFGEEVSDVAIGYLLCLSRQLHTIHTSVVNNEWIKPCGETLTGKKVCVVGFGDIGKCIVRKLQAFNMDIWVSDPLYLDKKSDYNDIKVDVLDKCLEKSNYVITCCPLNKHTFHLLNKEQILLCQKGVKIINVGRGPIICEKDIIELLEKGFIDSVGFDVFEEEPLHHDNRLRDFKQNILGTHNGSNTLEAVDKVSIKVLDIMKLYLQKILSSQ</sequence>
<dbReference type="PANTHER" id="PTHR10996">
    <property type="entry name" value="2-HYDROXYACID DEHYDROGENASE-RELATED"/>
    <property type="match status" value="1"/>
</dbReference>
<protein>
    <recommendedName>
        <fullName evidence="5">D-isomer specific 2-hydroxyacid dehydrogenase</fullName>
    </recommendedName>
</protein>
<feature type="domain" description="D-isomer specific 2-hydroxyacid dehydrogenase NAD-binding" evidence="3">
    <location>
        <begin position="115"/>
        <end position="287"/>
    </location>
</feature>
<dbReference type="EMBL" id="MN740360">
    <property type="protein sequence ID" value="QHU02601.1"/>
    <property type="molecule type" value="Genomic_DNA"/>
</dbReference>
<dbReference type="GO" id="GO:0016618">
    <property type="term" value="F:hydroxypyruvate reductase [NAD(P)H] activity"/>
    <property type="evidence" value="ECO:0007669"/>
    <property type="project" value="TreeGrafter"/>
</dbReference>
<dbReference type="Pfam" id="PF00389">
    <property type="entry name" value="2-Hacid_dh"/>
    <property type="match status" value="1"/>
</dbReference>
<proteinExistence type="predicted"/>
<dbReference type="InterPro" id="IPR036291">
    <property type="entry name" value="NAD(P)-bd_dom_sf"/>
</dbReference>
<feature type="domain" description="D-isomer specific 2-hydroxyacid dehydrogenase catalytic" evidence="2">
    <location>
        <begin position="32"/>
        <end position="310"/>
    </location>
</feature>
<evidence type="ECO:0000256" key="1">
    <source>
        <dbReference type="ARBA" id="ARBA00023002"/>
    </source>
</evidence>
<dbReference type="InterPro" id="IPR050223">
    <property type="entry name" value="D-isomer_2-hydroxyacid_DH"/>
</dbReference>
<dbReference type="GO" id="GO:0051287">
    <property type="term" value="F:NAD binding"/>
    <property type="evidence" value="ECO:0007669"/>
    <property type="project" value="InterPro"/>
</dbReference>
<dbReference type="GO" id="GO:0005829">
    <property type="term" value="C:cytosol"/>
    <property type="evidence" value="ECO:0007669"/>
    <property type="project" value="TreeGrafter"/>
</dbReference>
<evidence type="ECO:0000313" key="4">
    <source>
        <dbReference type="EMBL" id="QHU02601.1"/>
    </source>
</evidence>
<dbReference type="PANTHER" id="PTHR10996:SF283">
    <property type="entry name" value="GLYOXYLATE_HYDROXYPYRUVATE REDUCTASE B"/>
    <property type="match status" value="1"/>
</dbReference>
<dbReference type="SUPFAM" id="SSF52283">
    <property type="entry name" value="Formate/glycerate dehydrogenase catalytic domain-like"/>
    <property type="match status" value="1"/>
</dbReference>
<dbReference type="Gene3D" id="3.40.50.720">
    <property type="entry name" value="NAD(P)-binding Rossmann-like Domain"/>
    <property type="match status" value="2"/>
</dbReference>
<dbReference type="SUPFAM" id="SSF51735">
    <property type="entry name" value="NAD(P)-binding Rossmann-fold domains"/>
    <property type="match status" value="1"/>
</dbReference>
<dbReference type="AlphaFoldDB" id="A0A6C0JCK0"/>
<keyword evidence="1" id="KW-0560">Oxidoreductase</keyword>
<dbReference type="Pfam" id="PF02826">
    <property type="entry name" value="2-Hacid_dh_C"/>
    <property type="match status" value="1"/>
</dbReference>
<reference evidence="4" key="1">
    <citation type="journal article" date="2020" name="Nature">
        <title>Giant virus diversity and host interactions through global metagenomics.</title>
        <authorList>
            <person name="Schulz F."/>
            <person name="Roux S."/>
            <person name="Paez-Espino D."/>
            <person name="Jungbluth S."/>
            <person name="Walsh D.A."/>
            <person name="Denef V.J."/>
            <person name="McMahon K.D."/>
            <person name="Konstantinidis K.T."/>
            <person name="Eloe-Fadrosh E.A."/>
            <person name="Kyrpides N.C."/>
            <person name="Woyke T."/>
        </authorList>
    </citation>
    <scope>NUCLEOTIDE SEQUENCE</scope>
    <source>
        <strain evidence="4">GVMAG-M-3300025880-76</strain>
    </source>
</reference>
<organism evidence="4">
    <name type="scientific">viral metagenome</name>
    <dbReference type="NCBI Taxonomy" id="1070528"/>
    <lineage>
        <taxon>unclassified sequences</taxon>
        <taxon>metagenomes</taxon>
        <taxon>organismal metagenomes</taxon>
    </lineage>
</organism>
<dbReference type="InterPro" id="IPR006140">
    <property type="entry name" value="D-isomer_DH_NAD-bd"/>
</dbReference>
<dbReference type="InterPro" id="IPR006139">
    <property type="entry name" value="D-isomer_2_OHA_DH_cat_dom"/>
</dbReference>
<name>A0A6C0JCK0_9ZZZZ</name>
<dbReference type="GO" id="GO:0030267">
    <property type="term" value="F:glyoxylate reductase (NADPH) activity"/>
    <property type="evidence" value="ECO:0007669"/>
    <property type="project" value="TreeGrafter"/>
</dbReference>
<accession>A0A6C0JCK0</accession>